<gene>
    <name evidence="2" type="ORF">JJQ90_06810</name>
</gene>
<evidence type="ECO:0000256" key="1">
    <source>
        <dbReference type="SAM" id="MobiDB-lite"/>
    </source>
</evidence>
<dbReference type="Proteomes" id="UP000689967">
    <property type="component" value="Unassembled WGS sequence"/>
</dbReference>
<feature type="region of interest" description="Disordered" evidence="1">
    <location>
        <begin position="187"/>
        <end position="206"/>
    </location>
</feature>
<sequence length="206" mass="22506">MTNLLPGPAIAVRKSRPKTTMKVMNPITAASAAWLIKTKTNMEAARPGDVWFAATLHPCLGQNRHLDGIEADARLRRFDGSVAQLLFPGRWRNGPATRQRPWAVLIGQNGTEGFHFHGLLAVPQQHAARFLNAAPGAWRAVAPYGSIDLPPLRTQDCWLSYTTRQLRLGQPVTFTALPYLNSTRKLPFSPPHPAHAPPSATTALAA</sequence>
<keyword evidence="3" id="KW-1185">Reference proteome</keyword>
<proteinExistence type="predicted"/>
<protein>
    <submittedName>
        <fullName evidence="2">Uncharacterized protein</fullName>
    </submittedName>
</protein>
<organism evidence="2 3">
    <name type="scientific">Falsiroseomonas oleicola</name>
    <dbReference type="NCBI Taxonomy" id="2801474"/>
    <lineage>
        <taxon>Bacteria</taxon>
        <taxon>Pseudomonadati</taxon>
        <taxon>Pseudomonadota</taxon>
        <taxon>Alphaproteobacteria</taxon>
        <taxon>Acetobacterales</taxon>
        <taxon>Roseomonadaceae</taxon>
        <taxon>Falsiroseomonas</taxon>
    </lineage>
</organism>
<comment type="caution">
    <text evidence="2">The sequence shown here is derived from an EMBL/GenBank/DDBJ whole genome shotgun (WGS) entry which is preliminary data.</text>
</comment>
<feature type="compositionally biased region" description="Low complexity" evidence="1">
    <location>
        <begin position="197"/>
        <end position="206"/>
    </location>
</feature>
<accession>A0ABS6H410</accession>
<evidence type="ECO:0000313" key="3">
    <source>
        <dbReference type="Proteomes" id="UP000689967"/>
    </source>
</evidence>
<evidence type="ECO:0000313" key="2">
    <source>
        <dbReference type="EMBL" id="MBU8543409.1"/>
    </source>
</evidence>
<name>A0ABS6H410_9PROT</name>
<dbReference type="EMBL" id="JAERQM010000001">
    <property type="protein sequence ID" value="MBU8543409.1"/>
    <property type="molecule type" value="Genomic_DNA"/>
</dbReference>
<reference evidence="2 3" key="1">
    <citation type="submission" date="2021-01" db="EMBL/GenBank/DDBJ databases">
        <title>Roseomonas sp. nov, a bacterium isolated from an oil production mixture in Yumen Oilfield.</title>
        <authorList>
            <person name="Wu D."/>
        </authorList>
    </citation>
    <scope>NUCLEOTIDE SEQUENCE [LARGE SCALE GENOMIC DNA]</scope>
    <source>
        <strain evidence="2 3">ROY-5-3</strain>
    </source>
</reference>
<dbReference type="RefSeq" id="WP_216873673.1">
    <property type="nucleotide sequence ID" value="NZ_JAERQM010000001.1"/>
</dbReference>